<dbReference type="AlphaFoldDB" id="A0A6G0Y3K0"/>
<dbReference type="PANTHER" id="PTHR45749">
    <property type="match status" value="1"/>
</dbReference>
<dbReference type="Pfam" id="PF05699">
    <property type="entry name" value="Dimer_Tnp_hAT"/>
    <property type="match status" value="1"/>
</dbReference>
<comment type="caution">
    <text evidence="3">The sequence shown here is derived from an EMBL/GenBank/DDBJ whole genome shotgun (WGS) entry which is preliminary data.</text>
</comment>
<dbReference type="OrthoDB" id="6626188at2759"/>
<accession>A0A6G0Y3K0</accession>
<dbReference type="GO" id="GO:0046983">
    <property type="term" value="F:protein dimerization activity"/>
    <property type="evidence" value="ECO:0007669"/>
    <property type="project" value="InterPro"/>
</dbReference>
<name>A0A6G0Y3K0_APHCR</name>
<feature type="domain" description="DUF4371" evidence="2">
    <location>
        <begin position="25"/>
        <end position="170"/>
    </location>
</feature>
<gene>
    <name evidence="3" type="ORF">FWK35_00027042</name>
</gene>
<organism evidence="3 4">
    <name type="scientific">Aphis craccivora</name>
    <name type="common">Cowpea aphid</name>
    <dbReference type="NCBI Taxonomy" id="307492"/>
    <lineage>
        <taxon>Eukaryota</taxon>
        <taxon>Metazoa</taxon>
        <taxon>Ecdysozoa</taxon>
        <taxon>Arthropoda</taxon>
        <taxon>Hexapoda</taxon>
        <taxon>Insecta</taxon>
        <taxon>Pterygota</taxon>
        <taxon>Neoptera</taxon>
        <taxon>Paraneoptera</taxon>
        <taxon>Hemiptera</taxon>
        <taxon>Sternorrhyncha</taxon>
        <taxon>Aphidomorpha</taxon>
        <taxon>Aphidoidea</taxon>
        <taxon>Aphididae</taxon>
        <taxon>Aphidini</taxon>
        <taxon>Aphis</taxon>
        <taxon>Aphis</taxon>
    </lineage>
</organism>
<dbReference type="InterPro" id="IPR012337">
    <property type="entry name" value="RNaseH-like_sf"/>
</dbReference>
<dbReference type="InterPro" id="IPR008906">
    <property type="entry name" value="HATC_C_dom"/>
</dbReference>
<reference evidence="3 4" key="1">
    <citation type="submission" date="2019-08" db="EMBL/GenBank/DDBJ databases">
        <title>Whole genome of Aphis craccivora.</title>
        <authorList>
            <person name="Voronova N.V."/>
            <person name="Shulinski R.S."/>
            <person name="Bandarenka Y.V."/>
            <person name="Zhorov D.G."/>
            <person name="Warner D."/>
        </authorList>
    </citation>
    <scope>NUCLEOTIDE SEQUENCE [LARGE SCALE GENOMIC DNA]</scope>
    <source>
        <strain evidence="3">180601</strain>
        <tissue evidence="3">Whole Body</tissue>
    </source>
</reference>
<evidence type="ECO:0000259" key="2">
    <source>
        <dbReference type="Pfam" id="PF14291"/>
    </source>
</evidence>
<protein>
    <submittedName>
        <fullName evidence="3">Zinc finger MYM-type protein 1-like</fullName>
    </submittedName>
</protein>
<keyword evidence="4" id="KW-1185">Reference proteome</keyword>
<dbReference type="InterPro" id="IPR025398">
    <property type="entry name" value="DUF4371"/>
</dbReference>
<evidence type="ECO:0000259" key="1">
    <source>
        <dbReference type="Pfam" id="PF05699"/>
    </source>
</evidence>
<proteinExistence type="predicted"/>
<dbReference type="EMBL" id="VUJU01006515">
    <property type="protein sequence ID" value="KAF0748358.1"/>
    <property type="molecule type" value="Genomic_DNA"/>
</dbReference>
<evidence type="ECO:0000313" key="4">
    <source>
        <dbReference type="Proteomes" id="UP000478052"/>
    </source>
</evidence>
<evidence type="ECO:0000313" key="3">
    <source>
        <dbReference type="EMBL" id="KAF0748358.1"/>
    </source>
</evidence>
<feature type="domain" description="HAT C-terminal dimerisation" evidence="1">
    <location>
        <begin position="436"/>
        <end position="514"/>
    </location>
</feature>
<dbReference type="Proteomes" id="UP000478052">
    <property type="component" value="Unassembled WGS sequence"/>
</dbReference>
<dbReference type="PANTHER" id="PTHR45749:SF37">
    <property type="entry name" value="OS05G0311600 PROTEIN"/>
    <property type="match status" value="1"/>
</dbReference>
<dbReference type="Pfam" id="PF14291">
    <property type="entry name" value="DUF4371"/>
    <property type="match status" value="1"/>
</dbReference>
<sequence>MYTFCLRLLYSWENKEYHFVDMMKKTNSSNKGNFIELLESFGDDKMIKKLQSRYGHYTSHDYQNDFIHIIASSIKKNILSSINDVGAYAVLVDETKDASKKEQLSFLIRFVDKNLNIQEKTLGCYHMKRCDAQSLSDAILKIIDENKLDRKRCIAQCYDGASVMSGAFSGVQTRIANVIPQAIYVHCHAHRLNLCLVNSIQGVKAVVDFFDTVQGLYTFLMNGHTRYEQFIQIQKDKKIQVMHLERLVDTRWAYWYSSLQKVKKRYSEIKEVLTIITLEGDQTARASGLLEEISSFKFILILNIMKKILKSINCLSNELQSTSIIHSKAMDLVKSTKDDLHALRNDEMYLKISEKSRLFASKNGLNNQEYQFESQLEMRFSEKNKELFKIFEIFDYSSPYYFNTKCPYLEVFIKHYKHFQINILNLSSEFNSAKSLLKNKDILKPDLYSIMNTLTLHSGAFIETIKILHIIITLPISTASNERFFSSLKRLKSYIRTTMSDDRLSDLMVIAVEKEDAGKVNLNAAVDEFAQLKFASPTVSSSHMSSSVPKPRGLNITFQQLSFSDYCPYL</sequence>
<dbReference type="SUPFAM" id="SSF53098">
    <property type="entry name" value="Ribonuclease H-like"/>
    <property type="match status" value="1"/>
</dbReference>